<dbReference type="PANTHER" id="PTHR21047:SF2">
    <property type="entry name" value="THYMIDINE DIPHOSPHO-4-KETO-RHAMNOSE 3,5-EPIMERASE"/>
    <property type="match status" value="1"/>
</dbReference>
<dbReference type="EC" id="5.1.3.13" evidence="3 7"/>
<evidence type="ECO:0000256" key="2">
    <source>
        <dbReference type="ARBA" id="ARBA00001997"/>
    </source>
</evidence>
<feature type="active site" description="Proton donor" evidence="5">
    <location>
        <position position="195"/>
    </location>
</feature>
<dbReference type="InterPro" id="IPR011051">
    <property type="entry name" value="RmlC_Cupin_sf"/>
</dbReference>
<dbReference type="GO" id="GO:0019305">
    <property type="term" value="P:dTDP-rhamnose biosynthetic process"/>
    <property type="evidence" value="ECO:0007669"/>
    <property type="project" value="UniProtKB-UniRule"/>
</dbReference>
<dbReference type="CDD" id="cd00438">
    <property type="entry name" value="cupin_RmlC"/>
    <property type="match status" value="1"/>
</dbReference>
<dbReference type="SUPFAM" id="SSF51182">
    <property type="entry name" value="RmlC-like cupins"/>
    <property type="match status" value="1"/>
</dbReference>
<evidence type="ECO:0000313" key="9">
    <source>
        <dbReference type="Proteomes" id="UP000320593"/>
    </source>
</evidence>
<comment type="caution">
    <text evidence="8">The sequence shown here is derived from an EMBL/GenBank/DDBJ whole genome shotgun (WGS) entry which is preliminary data.</text>
</comment>
<dbReference type="Proteomes" id="UP000320593">
    <property type="component" value="Unassembled WGS sequence"/>
</dbReference>
<comment type="subunit">
    <text evidence="7">Homodimer.</text>
</comment>
<dbReference type="GO" id="GO:0005829">
    <property type="term" value="C:cytosol"/>
    <property type="evidence" value="ECO:0007669"/>
    <property type="project" value="TreeGrafter"/>
</dbReference>
<protein>
    <recommendedName>
        <fullName evidence="4 7">dTDP-4-dehydrorhamnose 3,5-epimerase</fullName>
        <ecNumber evidence="3 7">5.1.3.13</ecNumber>
    </recommendedName>
    <alternativeName>
        <fullName evidence="7">Thymidine diphospho-4-keto-rhamnose 3,5-epimerase</fullName>
    </alternativeName>
</protein>
<evidence type="ECO:0000256" key="4">
    <source>
        <dbReference type="ARBA" id="ARBA00019595"/>
    </source>
</evidence>
<feature type="active site" description="Proton acceptor" evidence="5">
    <location>
        <position position="125"/>
    </location>
</feature>
<feature type="site" description="Participates in a stacking interaction with the thymidine ring of dTDP-4-oxo-6-deoxyglucose" evidence="6">
    <location>
        <position position="201"/>
    </location>
</feature>
<dbReference type="Gene3D" id="2.60.120.10">
    <property type="entry name" value="Jelly Rolls"/>
    <property type="match status" value="1"/>
</dbReference>
<dbReference type="EMBL" id="VLLF01000001">
    <property type="protein sequence ID" value="TWI93053.1"/>
    <property type="molecule type" value="Genomic_DNA"/>
</dbReference>
<comment type="similarity">
    <text evidence="7">Belongs to the dTDP-4-dehydrorhamnose 3,5-epimerase family.</text>
</comment>
<dbReference type="Pfam" id="PF00908">
    <property type="entry name" value="dTDP_sugar_isom"/>
    <property type="match status" value="1"/>
</dbReference>
<organism evidence="8 9">
    <name type="scientific">Roseibium hamelinense</name>
    <dbReference type="NCBI Taxonomy" id="150831"/>
    <lineage>
        <taxon>Bacteria</taxon>
        <taxon>Pseudomonadati</taxon>
        <taxon>Pseudomonadota</taxon>
        <taxon>Alphaproteobacteria</taxon>
        <taxon>Hyphomicrobiales</taxon>
        <taxon>Stappiaceae</taxon>
        <taxon>Roseibium</taxon>
    </lineage>
</organism>
<dbReference type="GO" id="GO:0008830">
    <property type="term" value="F:dTDP-4-dehydrorhamnose 3,5-epimerase activity"/>
    <property type="evidence" value="ECO:0007669"/>
    <property type="project" value="UniProtKB-UniRule"/>
</dbReference>
<evidence type="ECO:0000256" key="3">
    <source>
        <dbReference type="ARBA" id="ARBA00012098"/>
    </source>
</evidence>
<evidence type="ECO:0000256" key="5">
    <source>
        <dbReference type="PIRSR" id="PIRSR600888-1"/>
    </source>
</evidence>
<accession>A0A562TI62</accession>
<evidence type="ECO:0000313" key="8">
    <source>
        <dbReference type="EMBL" id="TWI93053.1"/>
    </source>
</evidence>
<gene>
    <name evidence="8" type="ORF">JM93_00607</name>
</gene>
<dbReference type="PANTHER" id="PTHR21047">
    <property type="entry name" value="DTDP-6-DEOXY-D-GLUCOSE-3,5 EPIMERASE"/>
    <property type="match status" value="1"/>
</dbReference>
<dbReference type="NCBIfam" id="TIGR01221">
    <property type="entry name" value="rmlC"/>
    <property type="match status" value="1"/>
</dbReference>
<reference evidence="8 9" key="1">
    <citation type="submission" date="2019-07" db="EMBL/GenBank/DDBJ databases">
        <title>Genomic Encyclopedia of Archaeal and Bacterial Type Strains, Phase II (KMG-II): from individual species to whole genera.</title>
        <authorList>
            <person name="Goeker M."/>
        </authorList>
    </citation>
    <scope>NUCLEOTIDE SEQUENCE [LARGE SCALE GENOMIC DNA]</scope>
    <source>
        <strain evidence="8 9">ATCC BAA-252</strain>
    </source>
</reference>
<comment type="catalytic activity">
    <reaction evidence="1 7">
        <text>dTDP-4-dehydro-6-deoxy-alpha-D-glucose = dTDP-4-dehydro-beta-L-rhamnose</text>
        <dbReference type="Rhea" id="RHEA:16969"/>
        <dbReference type="ChEBI" id="CHEBI:57649"/>
        <dbReference type="ChEBI" id="CHEBI:62830"/>
        <dbReference type="EC" id="5.1.3.13"/>
    </reaction>
</comment>
<evidence type="ECO:0000256" key="7">
    <source>
        <dbReference type="RuleBase" id="RU364069"/>
    </source>
</evidence>
<dbReference type="AlphaFoldDB" id="A0A562TI62"/>
<keyword evidence="7" id="KW-0413">Isomerase</keyword>
<comment type="pathway">
    <text evidence="7">Carbohydrate biosynthesis; dTDP-L-rhamnose biosynthesis.</text>
</comment>
<dbReference type="InterPro" id="IPR014710">
    <property type="entry name" value="RmlC-like_jellyroll"/>
</dbReference>
<comment type="function">
    <text evidence="2 7">Catalyzes the epimerization of the C3' and C5'positions of dTDP-6-deoxy-D-xylo-4-hexulose, forming dTDP-6-deoxy-L-lyxo-4-hexulose.</text>
</comment>
<dbReference type="InterPro" id="IPR000888">
    <property type="entry name" value="RmlC-like"/>
</dbReference>
<dbReference type="GO" id="GO:0000271">
    <property type="term" value="P:polysaccharide biosynthetic process"/>
    <property type="evidence" value="ECO:0007669"/>
    <property type="project" value="TreeGrafter"/>
</dbReference>
<keyword evidence="9" id="KW-1185">Reference proteome</keyword>
<proteinExistence type="inferred from homology"/>
<sequence length="262" mass="29162">MSVNRKPRAARQDKPVAFYEQAASTFLQRTRATAGRDGLVAHRFTLADLAKCCHAFRNGREHETGFRPGNDVNPFIVIPKKHGDARGFFSETYKKSQLEAAGVSIDFVQDNHAFSAAKHTVRGLHFQTPPFAQHKLVRVTRGAILDVAVDIRCGSPTYGQHVCATISADNWRQILVPAGFAHGLITLEPETEVLYKVSANYAPDHDKGLLWNDPDLGIDWGVAEADAHLSDKDRTHPRLKDLPQFFQFDPEKDLPLVLNSIS</sequence>
<name>A0A562TI62_9HYPH</name>
<evidence type="ECO:0000256" key="1">
    <source>
        <dbReference type="ARBA" id="ARBA00001298"/>
    </source>
</evidence>
<evidence type="ECO:0000256" key="6">
    <source>
        <dbReference type="PIRSR" id="PIRSR600888-3"/>
    </source>
</evidence>
<dbReference type="UniPathway" id="UPA00124"/>